<proteinExistence type="inferred from homology"/>
<comment type="caution">
    <text evidence="10">The sequence shown here is derived from an EMBL/GenBank/DDBJ whole genome shotgun (WGS) entry which is preliminary data.</text>
</comment>
<feature type="active site" description="Proton acceptor" evidence="7">
    <location>
        <position position="300"/>
    </location>
</feature>
<dbReference type="EMBL" id="BSPC01000022">
    <property type="protein sequence ID" value="GLS19266.1"/>
    <property type="molecule type" value="Genomic_DNA"/>
</dbReference>
<dbReference type="SUPFAM" id="SSF55205">
    <property type="entry name" value="EPT/RTPC-like"/>
    <property type="match status" value="1"/>
</dbReference>
<keyword evidence="5 7" id="KW-0057">Aromatic amino acid biosynthesis</keyword>
<reference evidence="11" key="1">
    <citation type="journal article" date="2019" name="Int. J. Syst. Evol. Microbiol.">
        <title>The Global Catalogue of Microorganisms (GCM) 10K type strain sequencing project: providing services to taxonomists for standard genome sequencing and annotation.</title>
        <authorList>
            <consortium name="The Broad Institute Genomics Platform"/>
            <consortium name="The Broad Institute Genome Sequencing Center for Infectious Disease"/>
            <person name="Wu L."/>
            <person name="Ma J."/>
        </authorList>
    </citation>
    <scope>NUCLEOTIDE SEQUENCE [LARGE SCALE GENOMIC DNA]</scope>
    <source>
        <strain evidence="11">NBRC 101365</strain>
    </source>
</reference>
<keyword evidence="4 7" id="KW-0808">Transferase</keyword>
<feature type="binding site" evidence="7">
    <location>
        <position position="175"/>
    </location>
    <ligand>
        <name>phosphoenolpyruvate</name>
        <dbReference type="ChEBI" id="CHEBI:58702"/>
    </ligand>
</feature>
<dbReference type="EC" id="2.5.1.19" evidence="7"/>
<dbReference type="HAMAP" id="MF_00210">
    <property type="entry name" value="EPSP_synth"/>
    <property type="match status" value="1"/>
</dbReference>
<feature type="binding site" evidence="7">
    <location>
        <position position="174"/>
    </location>
    <ligand>
        <name>3-phosphoshikimate</name>
        <dbReference type="ChEBI" id="CHEBI:145989"/>
    </ligand>
</feature>
<feature type="domain" description="Enolpyruvate transferase" evidence="9">
    <location>
        <begin position="17"/>
        <end position="412"/>
    </location>
</feature>
<feature type="region of interest" description="Disordered" evidence="8">
    <location>
        <begin position="1"/>
        <end position="21"/>
    </location>
</feature>
<feature type="binding site" evidence="7">
    <location>
        <position position="175"/>
    </location>
    <ligand>
        <name>3-phosphoshikimate</name>
        <dbReference type="ChEBI" id="CHEBI:145989"/>
    </ligand>
</feature>
<accession>A0ABQ6CLY8</accession>
<evidence type="ECO:0000256" key="6">
    <source>
        <dbReference type="ARBA" id="ARBA00044633"/>
    </source>
</evidence>
<gene>
    <name evidence="10" type="primary">aroA_2</name>
    <name evidence="7" type="synonym">aroA</name>
    <name evidence="10" type="ORF">GCM10007874_22830</name>
</gene>
<dbReference type="InterPro" id="IPR013792">
    <property type="entry name" value="RNA3'P_cycl/enolpyr_Trfase_a/b"/>
</dbReference>
<dbReference type="Pfam" id="PF00275">
    <property type="entry name" value="EPSP_synthase"/>
    <property type="match status" value="1"/>
</dbReference>
<dbReference type="PROSITE" id="PS00104">
    <property type="entry name" value="EPSP_SYNTHASE_1"/>
    <property type="match status" value="1"/>
</dbReference>
<evidence type="ECO:0000259" key="9">
    <source>
        <dbReference type="Pfam" id="PF00275"/>
    </source>
</evidence>
<feature type="binding site" evidence="7">
    <location>
        <position position="128"/>
    </location>
    <ligand>
        <name>phosphoenolpyruvate</name>
        <dbReference type="ChEBI" id="CHEBI:58702"/>
    </ligand>
</feature>
<feature type="binding site" evidence="7">
    <location>
        <position position="300"/>
    </location>
    <ligand>
        <name>3-phosphoshikimate</name>
        <dbReference type="ChEBI" id="CHEBI:145989"/>
    </ligand>
</feature>
<evidence type="ECO:0000256" key="7">
    <source>
        <dbReference type="HAMAP-Rule" id="MF_00210"/>
    </source>
</evidence>
<feature type="binding site" evidence="7">
    <location>
        <position position="378"/>
    </location>
    <ligand>
        <name>phosphoenolpyruvate</name>
        <dbReference type="ChEBI" id="CHEBI:58702"/>
    </ligand>
</feature>
<dbReference type="InterPro" id="IPR036968">
    <property type="entry name" value="Enolpyruvate_Tfrase_sf"/>
</dbReference>
<evidence type="ECO:0000256" key="8">
    <source>
        <dbReference type="SAM" id="MobiDB-lite"/>
    </source>
</evidence>
<keyword evidence="3 7" id="KW-0028">Amino-acid biosynthesis</keyword>
<evidence type="ECO:0000313" key="11">
    <source>
        <dbReference type="Proteomes" id="UP001156882"/>
    </source>
</evidence>
<name>A0ABQ6CLY8_9HYPH</name>
<feature type="binding site" evidence="7">
    <location>
        <position position="331"/>
    </location>
    <ligand>
        <name>phosphoenolpyruvate</name>
        <dbReference type="ChEBI" id="CHEBI:58702"/>
    </ligand>
</feature>
<feature type="binding site" evidence="7">
    <location>
        <position position="173"/>
    </location>
    <ligand>
        <name>3-phosphoshikimate</name>
        <dbReference type="ChEBI" id="CHEBI:145989"/>
    </ligand>
</feature>
<comment type="subcellular location">
    <subcellularLocation>
        <location evidence="7">Cytoplasm</location>
    </subcellularLocation>
</comment>
<comment type="similarity">
    <text evidence="2 7">Belongs to the EPSP synthase family.</text>
</comment>
<feature type="binding site" evidence="7">
    <location>
        <position position="30"/>
    </location>
    <ligand>
        <name>3-phosphoshikimate</name>
        <dbReference type="ChEBI" id="CHEBI:145989"/>
    </ligand>
</feature>
<feature type="binding site" evidence="7">
    <location>
        <position position="34"/>
    </location>
    <ligand>
        <name>3-phosphoshikimate</name>
        <dbReference type="ChEBI" id="CHEBI:145989"/>
    </ligand>
</feature>
<evidence type="ECO:0000256" key="2">
    <source>
        <dbReference type="ARBA" id="ARBA00009948"/>
    </source>
</evidence>
<dbReference type="Proteomes" id="UP001156882">
    <property type="component" value="Unassembled WGS sequence"/>
</dbReference>
<feature type="binding site" evidence="7">
    <location>
        <position position="100"/>
    </location>
    <ligand>
        <name>phosphoenolpyruvate</name>
        <dbReference type="ChEBI" id="CHEBI:58702"/>
    </ligand>
</feature>
<evidence type="ECO:0000256" key="1">
    <source>
        <dbReference type="ARBA" id="ARBA00004811"/>
    </source>
</evidence>
<feature type="compositionally biased region" description="Polar residues" evidence="8">
    <location>
        <begin position="1"/>
        <end position="12"/>
    </location>
</feature>
<dbReference type="PANTHER" id="PTHR21090">
    <property type="entry name" value="AROM/DEHYDROQUINATE SYNTHASE"/>
    <property type="match status" value="1"/>
</dbReference>
<dbReference type="PANTHER" id="PTHR21090:SF5">
    <property type="entry name" value="PENTAFUNCTIONAL AROM POLYPEPTIDE"/>
    <property type="match status" value="1"/>
</dbReference>
<keyword evidence="11" id="KW-1185">Reference proteome</keyword>
<comment type="pathway">
    <text evidence="1 7">Metabolic intermediate biosynthesis; chorismate biosynthesis; chorismate from D-erythrose 4-phosphate and phosphoenolpyruvate: step 6/7.</text>
</comment>
<sequence length="424" mass="44654">MVAEWSGQQTTVLPPDHPLRGRVVPPGSKSITNRALLVAALAEGTSHLTGALKSDDTRYMALALKAMGVKIEEPDATSFTVTSTGRLSKPEGPLFLGNAGTATRFLTAAAALVEGDVIVDGDKHMRTRPIAPLVVALKSLGIEAEAPTGCPPVTVHGKGRFGGRRVEIDAGLSSQYVSALLMAAACGDEPVDIALTGQEIGARGYIDLTLATMRAFDAKIERLDAATWRVAPTGYRATDYLIEPDASAATYLWAAEVLTGGAIDLGVPAGDFTQPDAKAYQLISAFPHLPAVIDGSQMQDAVPTLAVLAAFNETPVRFTGIANLRVKECDRIAALHDGLTRIRPDLAREEGDNLLVASDPRLAGQTLPASIATYADHRIAMSFALAGLKIHGITIQDPACVAKTYPGYWNALASLGVKLEEKTV</sequence>
<dbReference type="InterPro" id="IPR006264">
    <property type="entry name" value="EPSP_synthase"/>
</dbReference>
<feature type="binding site" evidence="7">
    <location>
        <position position="29"/>
    </location>
    <ligand>
        <name>phosphoenolpyruvate</name>
        <dbReference type="ChEBI" id="CHEBI:58702"/>
    </ligand>
</feature>
<dbReference type="PIRSF" id="PIRSF000505">
    <property type="entry name" value="EPSPS"/>
    <property type="match status" value="1"/>
</dbReference>
<protein>
    <recommendedName>
        <fullName evidence="7">3-phosphoshikimate 1-carboxyvinyltransferase</fullName>
        <ecNumber evidence="7">2.5.1.19</ecNumber>
    </recommendedName>
    <alternativeName>
        <fullName evidence="7">5-enolpyruvylshikimate-3-phosphate synthase</fullName>
        <shortName evidence="7">EPSP synthase</shortName>
        <shortName evidence="7">EPSPS</shortName>
    </alternativeName>
</protein>
<organism evidence="10 11">
    <name type="scientific">Labrys miyagiensis</name>
    <dbReference type="NCBI Taxonomy" id="346912"/>
    <lineage>
        <taxon>Bacteria</taxon>
        <taxon>Pseudomonadati</taxon>
        <taxon>Pseudomonadota</taxon>
        <taxon>Alphaproteobacteria</taxon>
        <taxon>Hyphomicrobiales</taxon>
        <taxon>Xanthobacteraceae</taxon>
        <taxon>Labrys</taxon>
    </lineage>
</organism>
<dbReference type="Gene3D" id="3.65.10.10">
    <property type="entry name" value="Enolpyruvate transferase domain"/>
    <property type="match status" value="3"/>
</dbReference>
<dbReference type="InterPro" id="IPR023193">
    <property type="entry name" value="EPSP_synthase_CS"/>
</dbReference>
<evidence type="ECO:0000256" key="4">
    <source>
        <dbReference type="ARBA" id="ARBA00022679"/>
    </source>
</evidence>
<feature type="binding site" evidence="7">
    <location>
        <position position="29"/>
    </location>
    <ligand>
        <name>3-phosphoshikimate</name>
        <dbReference type="ChEBI" id="CHEBI:145989"/>
    </ligand>
</feature>
<comment type="subunit">
    <text evidence="7">Monomer.</text>
</comment>
<feature type="binding site" evidence="7">
    <location>
        <position position="327"/>
    </location>
    <ligand>
        <name>3-phosphoshikimate</name>
        <dbReference type="ChEBI" id="CHEBI:145989"/>
    </ligand>
</feature>
<dbReference type="CDD" id="cd01556">
    <property type="entry name" value="EPSP_synthase"/>
    <property type="match status" value="1"/>
</dbReference>
<feature type="binding site" evidence="7">
    <location>
        <position position="323"/>
    </location>
    <ligand>
        <name>3-phosphoshikimate</name>
        <dbReference type="ChEBI" id="CHEBI:145989"/>
    </ligand>
</feature>
<keyword evidence="7" id="KW-0963">Cytoplasm</keyword>
<dbReference type="InterPro" id="IPR001986">
    <property type="entry name" value="Enolpyruvate_Tfrase_dom"/>
</dbReference>
<dbReference type="RefSeq" id="WP_284312149.1">
    <property type="nucleotide sequence ID" value="NZ_BSPC01000022.1"/>
</dbReference>
<comment type="catalytic activity">
    <reaction evidence="6">
        <text>3-phosphoshikimate + phosphoenolpyruvate = 5-O-(1-carboxyvinyl)-3-phosphoshikimate + phosphate</text>
        <dbReference type="Rhea" id="RHEA:21256"/>
        <dbReference type="ChEBI" id="CHEBI:43474"/>
        <dbReference type="ChEBI" id="CHEBI:57701"/>
        <dbReference type="ChEBI" id="CHEBI:58702"/>
        <dbReference type="ChEBI" id="CHEBI:145989"/>
        <dbReference type="EC" id="2.5.1.19"/>
    </reaction>
    <physiologicalReaction direction="left-to-right" evidence="6">
        <dbReference type="Rhea" id="RHEA:21257"/>
    </physiologicalReaction>
</comment>
<comment type="function">
    <text evidence="7">Catalyzes the transfer of the enolpyruvyl moiety of phosphoenolpyruvate (PEP) to the 5-hydroxyl of shikimate-3-phosphate (S3P) to produce enolpyruvyl shikimate-3-phosphate and inorganic phosphate.</text>
</comment>
<evidence type="ECO:0000256" key="5">
    <source>
        <dbReference type="ARBA" id="ARBA00023141"/>
    </source>
</evidence>
<comment type="caution">
    <text evidence="7">Lacks conserved residue(s) required for the propagation of feature annotation.</text>
</comment>
<evidence type="ECO:0000313" key="10">
    <source>
        <dbReference type="EMBL" id="GLS19266.1"/>
    </source>
</evidence>
<feature type="binding site" evidence="7">
    <location>
        <position position="403"/>
    </location>
    <ligand>
        <name>phosphoenolpyruvate</name>
        <dbReference type="ChEBI" id="CHEBI:58702"/>
    </ligand>
</feature>
<evidence type="ECO:0000256" key="3">
    <source>
        <dbReference type="ARBA" id="ARBA00022605"/>
    </source>
</evidence>